<dbReference type="GO" id="GO:0006412">
    <property type="term" value="P:translation"/>
    <property type="evidence" value="ECO:0007669"/>
    <property type="project" value="TreeGrafter"/>
</dbReference>
<dbReference type="InterPro" id="IPR032639">
    <property type="entry name" value="Tex_YqgF"/>
</dbReference>
<dbReference type="InterPro" id="IPR055179">
    <property type="entry name" value="Tex-like_central_region"/>
</dbReference>
<dbReference type="FunFam" id="2.40.50.140:FF:000051">
    <property type="entry name" value="RNA-binding transcriptional accessory protein"/>
    <property type="match status" value="1"/>
</dbReference>
<keyword evidence="3" id="KW-1185">Reference proteome</keyword>
<dbReference type="FunFam" id="1.10.150.310:FF:000001">
    <property type="entry name" value="RNA-binding transcriptional accessory protein"/>
    <property type="match status" value="1"/>
</dbReference>
<dbReference type="InterPro" id="IPR012340">
    <property type="entry name" value="NA-bd_OB-fold"/>
</dbReference>
<comment type="caution">
    <text evidence="2">The sequence shown here is derived from an EMBL/GenBank/DDBJ whole genome shotgun (WGS) entry which is preliminary data.</text>
</comment>
<reference evidence="2 3" key="1">
    <citation type="journal article" date="2012" name="FEBS Lett.">
        <title>Anammox organism KSU-1 expresses a NirK-type copper-containing nitrite reductase instead of a NirS-type with cytochrome cd1.</title>
        <authorList>
            <person name="Hira D."/>
            <person name="Toh H."/>
            <person name="Migita C.T."/>
            <person name="Okubo H."/>
            <person name="Nishiyama T."/>
            <person name="Hattori M."/>
            <person name="Furukawa K."/>
            <person name="Fujii T."/>
        </authorList>
    </citation>
    <scope>NUCLEOTIDE SEQUENCE [LARGE SCALE GENOMIC DNA]</scope>
</reference>
<evidence type="ECO:0000313" key="3">
    <source>
        <dbReference type="Proteomes" id="UP000002985"/>
    </source>
</evidence>
<dbReference type="GO" id="GO:0006139">
    <property type="term" value="P:nucleobase-containing compound metabolic process"/>
    <property type="evidence" value="ECO:0007669"/>
    <property type="project" value="InterPro"/>
</dbReference>
<gene>
    <name evidence="2" type="ORF">KSU1_C1383</name>
</gene>
<dbReference type="Pfam" id="PF17674">
    <property type="entry name" value="HHH_9"/>
    <property type="match status" value="1"/>
</dbReference>
<dbReference type="SMART" id="SM00316">
    <property type="entry name" value="S1"/>
    <property type="match status" value="1"/>
</dbReference>
<dbReference type="CDD" id="cd05685">
    <property type="entry name" value="S1_Tex"/>
    <property type="match status" value="1"/>
</dbReference>
<dbReference type="InterPro" id="IPR037027">
    <property type="entry name" value="YqgF/RNaseH-like_dom_sf"/>
</dbReference>
<dbReference type="Gene3D" id="2.40.50.140">
    <property type="entry name" value="Nucleic acid-binding proteins"/>
    <property type="match status" value="1"/>
</dbReference>
<feature type="domain" description="S1 motif" evidence="1">
    <location>
        <begin position="639"/>
        <end position="708"/>
    </location>
</feature>
<dbReference type="Gene3D" id="3.30.420.140">
    <property type="entry name" value="YqgF/RNase H-like domain"/>
    <property type="match status" value="1"/>
</dbReference>
<proteinExistence type="predicted"/>
<dbReference type="STRING" id="247490.KSU1_C1383"/>
<dbReference type="PROSITE" id="PS50126">
    <property type="entry name" value="S1"/>
    <property type="match status" value="1"/>
</dbReference>
<dbReference type="InterPro" id="IPR050437">
    <property type="entry name" value="Ribos_protein_bS1-like"/>
</dbReference>
<protein>
    <recommendedName>
        <fullName evidence="1">S1 motif domain-containing protein</fullName>
    </recommendedName>
</protein>
<organism evidence="2 3">
    <name type="scientific">Candidatus Jettenia caeni</name>
    <dbReference type="NCBI Taxonomy" id="247490"/>
    <lineage>
        <taxon>Bacteria</taxon>
        <taxon>Pseudomonadati</taxon>
        <taxon>Planctomycetota</taxon>
        <taxon>Candidatus Brocadiia</taxon>
        <taxon>Candidatus Brocadiales</taxon>
        <taxon>Candidatus Brocadiaceae</taxon>
        <taxon>Candidatus Jettenia</taxon>
    </lineage>
</organism>
<dbReference type="FunFam" id="3.30.420.140:FF:000001">
    <property type="entry name" value="RNA-binding transcriptional accessory protein"/>
    <property type="match status" value="1"/>
</dbReference>
<sequence length="716" mass="79199">MNEAHIIKIASELHLAPKQVRGTALLLDEGATVPFIARYRKEATGSLDEVAITTIRDRLIQLADLDKRRDAIVKALEERGQLTDELKEKLIAAESLAVLEDIYLPYRPKRRTRATIAREKGLEPLAKLIFDQDARDPATEATAFVNSEKGVDSGEDALAGARDIIAEWINEDQTARTKMRDLYTNSGIFKTKVIPGKEEEGIKYKDYFDWEEPVSEAPSHRILAMRRGEKEGFLILHVNPPEDKALSLLEALFVKGDGLASQQVRMAIHDSYKRLLSLSMETEIRIATKEQAEVEAIKVFAENVRQLLLASPLGQKNVLAVDPGFRTGCKVVCLNRQGKLVHTDTIYPHQSEKATAEAASTIIRLCEQFAIEAIAVGNGTAGRETESFVRKLKLPGKILVVMVNESGASVYSASETAREEFPDYDVTVRGSVSIGRRLMDPLAELVKIDPKSIGVGQYQHDVDQGALKKSLDDVVISCVNKVGVEVNTASKQLLTYVSGLGPQLAGNIVKYRNEHGPFTSREELKKVPRLGPNAFEQSAGFLRIRDGGNPLDGSAVHPESYPIVYDMAKDLGCSVTDLMRSEELRKKINLTKYVTGKVGLPTLNDILAELSKPGRDPREKFEAFGFAEGIEKMEDVKPGMRLPGIVTNITAFGAFVDIGVHQDGLVHISELADTFVKNPNDFVRVHQTVTVTVLDVDIKRKRISLSMRNKQKQVNT</sequence>
<dbReference type="PANTHER" id="PTHR10724">
    <property type="entry name" value="30S RIBOSOMAL PROTEIN S1"/>
    <property type="match status" value="1"/>
</dbReference>
<dbReference type="SUPFAM" id="SSF47781">
    <property type="entry name" value="RuvA domain 2-like"/>
    <property type="match status" value="2"/>
</dbReference>
<dbReference type="FunFam" id="1.10.10.650:FF:000001">
    <property type="entry name" value="S1 RNA-binding domain 1"/>
    <property type="match status" value="1"/>
</dbReference>
<dbReference type="InterPro" id="IPR041692">
    <property type="entry name" value="HHH_9"/>
</dbReference>
<evidence type="ECO:0000259" key="1">
    <source>
        <dbReference type="PROSITE" id="PS50126"/>
    </source>
</evidence>
<dbReference type="Proteomes" id="UP000002985">
    <property type="component" value="Unassembled WGS sequence"/>
</dbReference>
<dbReference type="SUPFAM" id="SSF50249">
    <property type="entry name" value="Nucleic acid-binding proteins"/>
    <property type="match status" value="1"/>
</dbReference>
<dbReference type="SUPFAM" id="SSF53098">
    <property type="entry name" value="Ribonuclease H-like"/>
    <property type="match status" value="1"/>
</dbReference>
<dbReference type="SMART" id="SM00732">
    <property type="entry name" value="YqgFc"/>
    <property type="match status" value="1"/>
</dbReference>
<dbReference type="InterPro" id="IPR023319">
    <property type="entry name" value="Tex-like_HTH_dom_sf"/>
</dbReference>
<dbReference type="InterPro" id="IPR010994">
    <property type="entry name" value="RuvA_2-like"/>
</dbReference>
<name>I3IMN4_9BACT</name>
<dbReference type="InterPro" id="IPR044146">
    <property type="entry name" value="S1_Tex"/>
</dbReference>
<dbReference type="Pfam" id="PF16921">
    <property type="entry name" value="Tex_YqgF"/>
    <property type="match status" value="1"/>
</dbReference>
<dbReference type="OrthoDB" id="9804714at2"/>
<dbReference type="InterPro" id="IPR018974">
    <property type="entry name" value="Tex-like_N"/>
</dbReference>
<dbReference type="EMBL" id="BAFH01000003">
    <property type="protein sequence ID" value="GAB62979.1"/>
    <property type="molecule type" value="Genomic_DNA"/>
</dbReference>
<dbReference type="Gene3D" id="1.10.3500.10">
    <property type="entry name" value="Tex N-terminal region-like"/>
    <property type="match status" value="1"/>
</dbReference>
<dbReference type="GO" id="GO:0003729">
    <property type="term" value="F:mRNA binding"/>
    <property type="evidence" value="ECO:0007669"/>
    <property type="project" value="UniProtKB-ARBA"/>
</dbReference>
<dbReference type="Pfam" id="PF12836">
    <property type="entry name" value="HHH_3"/>
    <property type="match status" value="1"/>
</dbReference>
<dbReference type="GO" id="GO:0005737">
    <property type="term" value="C:cytoplasm"/>
    <property type="evidence" value="ECO:0007669"/>
    <property type="project" value="UniProtKB-ARBA"/>
</dbReference>
<dbReference type="Pfam" id="PF22706">
    <property type="entry name" value="Tex_central_region"/>
    <property type="match status" value="1"/>
</dbReference>
<dbReference type="AlphaFoldDB" id="I3IMN4"/>
<dbReference type="GO" id="GO:0003735">
    <property type="term" value="F:structural constituent of ribosome"/>
    <property type="evidence" value="ECO:0007669"/>
    <property type="project" value="TreeGrafter"/>
</dbReference>
<dbReference type="SUPFAM" id="SSF158832">
    <property type="entry name" value="Tex N-terminal region-like"/>
    <property type="match status" value="1"/>
</dbReference>
<dbReference type="Pfam" id="PF00575">
    <property type="entry name" value="S1"/>
    <property type="match status" value="1"/>
</dbReference>
<dbReference type="Gene3D" id="1.10.10.650">
    <property type="entry name" value="RuvA domain 2-like"/>
    <property type="match status" value="1"/>
</dbReference>
<accession>I3IMN4</accession>
<evidence type="ECO:0000313" key="2">
    <source>
        <dbReference type="EMBL" id="GAB62979.1"/>
    </source>
</evidence>
<dbReference type="InterPro" id="IPR023323">
    <property type="entry name" value="Tex-like_dom_sf"/>
</dbReference>
<dbReference type="eggNOG" id="COG2183">
    <property type="taxonomic scope" value="Bacteria"/>
</dbReference>
<dbReference type="InterPro" id="IPR012337">
    <property type="entry name" value="RNaseH-like_sf"/>
</dbReference>
<dbReference type="PANTHER" id="PTHR10724:SF10">
    <property type="entry name" value="S1 RNA-BINDING DOMAIN-CONTAINING PROTEIN 1"/>
    <property type="match status" value="1"/>
</dbReference>
<dbReference type="Gene3D" id="1.10.150.310">
    <property type="entry name" value="Tex RuvX-like domain-like"/>
    <property type="match status" value="1"/>
</dbReference>
<dbReference type="Pfam" id="PF09371">
    <property type="entry name" value="Tex_N"/>
    <property type="match status" value="1"/>
</dbReference>
<dbReference type="InterPro" id="IPR006641">
    <property type="entry name" value="YqgF/RNaseH-like_dom"/>
</dbReference>
<dbReference type="InterPro" id="IPR003029">
    <property type="entry name" value="S1_domain"/>
</dbReference>